<evidence type="ECO:0000313" key="1">
    <source>
        <dbReference type="EMBL" id="CAE6455498.1"/>
    </source>
</evidence>
<comment type="caution">
    <text evidence="1">The sequence shown here is derived from an EMBL/GenBank/DDBJ whole genome shotgun (WGS) entry which is preliminary data.</text>
</comment>
<sequence>MARVLTDNEHWRWGLPIHSYPKLYTKDAIAAHFRTSLEDSANWRPSAIITISDICKLAQPTHQRNSVETVGSHITLRMLKNVLELTRFPGEFVNFALPSLVAGCIVLMSSVQPMPLSYEYGYLCFRVLVYSLNTCLINHGYNLDFTIERMSSASAGTHLDLFWGGAADLIAGELSPSILGFERRLTHVLDPSPKQVPILEGGKLDMLLNLLHEDQKNLVLALMTADSLQLSGVLFLLYKHLEREQKVREKNYYVQNLFYPYSRIFRRYRLVFPETNHENQLISLISLNLPGMDTLRDEAIDDDDLRNIIHAYNRCLMTSQTITCKDAGHYMGFVAPMLTPGCEDQVPSIVVSSFWGLWKTWSKTDIDTAAEVVQTCMIYFWQIFNNNLGSSRSSSEPWNYELVDAIIRSDVLELTFQVALKLSESQTRNTEQITRNRIKKLFDYMISFWEKMVDYTPKEYFEQRLIESGIIDNWFRCLADFTKRLYARSPSGLDTIILPFSMLFSRAVTAVLGAHTLPMHQPGVLGACARRIAALDVLPRIGHGTNLFVA</sequence>
<reference evidence="1" key="1">
    <citation type="submission" date="2021-01" db="EMBL/GenBank/DDBJ databases">
        <authorList>
            <person name="Kaushik A."/>
        </authorList>
    </citation>
    <scope>NUCLEOTIDE SEQUENCE</scope>
    <source>
        <strain evidence="1">AG3-T5</strain>
    </source>
</reference>
<dbReference type="Proteomes" id="UP000663841">
    <property type="component" value="Unassembled WGS sequence"/>
</dbReference>
<protein>
    <submittedName>
        <fullName evidence="1">Uncharacterized protein</fullName>
    </submittedName>
</protein>
<dbReference type="EMBL" id="CAJMWW010000181">
    <property type="protein sequence ID" value="CAE6455498.1"/>
    <property type="molecule type" value="Genomic_DNA"/>
</dbReference>
<organism evidence="1 2">
    <name type="scientific">Rhizoctonia solani</name>
    <dbReference type="NCBI Taxonomy" id="456999"/>
    <lineage>
        <taxon>Eukaryota</taxon>
        <taxon>Fungi</taxon>
        <taxon>Dikarya</taxon>
        <taxon>Basidiomycota</taxon>
        <taxon>Agaricomycotina</taxon>
        <taxon>Agaricomycetes</taxon>
        <taxon>Cantharellales</taxon>
        <taxon>Ceratobasidiaceae</taxon>
        <taxon>Rhizoctonia</taxon>
    </lineage>
</organism>
<gene>
    <name evidence="1" type="ORF">RDB_LOCUS137291</name>
</gene>
<name>A0A8H3GLR4_9AGAM</name>
<accession>A0A8H3GLR4</accession>
<proteinExistence type="predicted"/>
<dbReference type="AlphaFoldDB" id="A0A8H3GLR4"/>
<evidence type="ECO:0000313" key="2">
    <source>
        <dbReference type="Proteomes" id="UP000663841"/>
    </source>
</evidence>